<organism evidence="1 2">
    <name type="scientific">Clostridium neonatale</name>
    <dbReference type="NCBI Taxonomy" id="137838"/>
    <lineage>
        <taxon>Bacteria</taxon>
        <taxon>Bacillati</taxon>
        <taxon>Bacillota</taxon>
        <taxon>Clostridia</taxon>
        <taxon>Eubacteriales</taxon>
        <taxon>Clostridiaceae</taxon>
        <taxon>Clostridium</taxon>
    </lineage>
</organism>
<proteinExistence type="predicted"/>
<evidence type="ECO:0000313" key="1">
    <source>
        <dbReference type="EMBL" id="CAG9705520.1"/>
    </source>
</evidence>
<protein>
    <submittedName>
        <fullName evidence="1">Uncharacterized protein</fullName>
    </submittedName>
</protein>
<accession>A0AA86JQQ0</accession>
<dbReference type="Proteomes" id="UP000789738">
    <property type="component" value="Unassembled WGS sequence"/>
</dbReference>
<dbReference type="EMBL" id="CAKJVE010000004">
    <property type="protein sequence ID" value="CAG9705520.1"/>
    <property type="molecule type" value="Genomic_DNA"/>
</dbReference>
<dbReference type="RefSeq" id="WP_210885966.1">
    <property type="nucleotide sequence ID" value="NZ_CAKJVE010000004.1"/>
</dbReference>
<dbReference type="AlphaFoldDB" id="A0AA86JQQ0"/>
<reference evidence="1" key="1">
    <citation type="submission" date="2021-10" db="EMBL/GenBank/DDBJ databases">
        <authorList>
            <person name="Mesa V."/>
        </authorList>
    </citation>
    <scope>NUCLEOTIDE SEQUENCE</scope>
    <source>
        <strain evidence="1">CC3_PB</strain>
    </source>
</reference>
<evidence type="ECO:0000313" key="2">
    <source>
        <dbReference type="Proteomes" id="UP000789738"/>
    </source>
</evidence>
<sequence>MKNISSKIRKLTRALEVKGKIYLVNREQFYSTKKHKICTTHKLSQLLPIEEYNKLNPDNKKDPKKYEYVKVEILKSFSEIDILMKLVDIYQKVGGADG</sequence>
<name>A0AA86JQQ0_9CLOT</name>
<comment type="caution">
    <text evidence="1">The sequence shown here is derived from an EMBL/GenBank/DDBJ whole genome shotgun (WGS) entry which is preliminary data.</text>
</comment>
<gene>
    <name evidence="1" type="ORF">CNEO_41924</name>
</gene>